<proteinExistence type="predicted"/>
<protein>
    <submittedName>
        <fullName evidence="1">Uncharacterized protein</fullName>
    </submittedName>
</protein>
<comment type="caution">
    <text evidence="1">The sequence shown here is derived from an EMBL/GenBank/DDBJ whole genome shotgun (WGS) entry which is preliminary data.</text>
</comment>
<dbReference type="EMBL" id="PXYL01000005">
    <property type="protein sequence ID" value="PSJ60769.1"/>
    <property type="molecule type" value="Genomic_DNA"/>
</dbReference>
<name>A0A2P7SE44_9HYPH</name>
<sequence>MADFLPEYRYLPWKGGYRPMFRLFTSDRWKLVRKDGEPVSCNTASQALAEAKECVRRILNPEIRAETADTDPAIPDFLDSDEWRRERAARTAEEQQEAFGTIFVRSKPVTIEYVKRRARV</sequence>
<organism evidence="1 2">
    <name type="scientific">Pseudaminobacter soli</name>
    <name type="common">ex Li et al. 2025</name>
    <dbReference type="NCBI Taxonomy" id="1295366"/>
    <lineage>
        <taxon>Bacteria</taxon>
        <taxon>Pseudomonadati</taxon>
        <taxon>Pseudomonadota</taxon>
        <taxon>Alphaproteobacteria</taxon>
        <taxon>Hyphomicrobiales</taxon>
        <taxon>Phyllobacteriaceae</taxon>
        <taxon>Pseudaminobacter</taxon>
    </lineage>
</organism>
<accession>A0A2P7SE44</accession>
<dbReference type="AlphaFoldDB" id="A0A2P7SE44"/>
<dbReference type="RefSeq" id="WP_106724234.1">
    <property type="nucleotide sequence ID" value="NZ_PXYL01000005.1"/>
</dbReference>
<evidence type="ECO:0000313" key="1">
    <source>
        <dbReference type="EMBL" id="PSJ60769.1"/>
    </source>
</evidence>
<evidence type="ECO:0000313" key="2">
    <source>
        <dbReference type="Proteomes" id="UP000240653"/>
    </source>
</evidence>
<keyword evidence="2" id="KW-1185">Reference proteome</keyword>
<gene>
    <name evidence="1" type="ORF">C7I85_12055</name>
</gene>
<dbReference type="Proteomes" id="UP000240653">
    <property type="component" value="Unassembled WGS sequence"/>
</dbReference>
<dbReference type="OrthoDB" id="8116264at2"/>
<reference evidence="1 2" key="1">
    <citation type="submission" date="2018-03" db="EMBL/GenBank/DDBJ databases">
        <title>The draft genome of Mesorhizobium soli JCM 19897.</title>
        <authorList>
            <person name="Li L."/>
            <person name="Liu L."/>
            <person name="Liang L."/>
            <person name="Wang T."/>
            <person name="Zhang X."/>
        </authorList>
    </citation>
    <scope>NUCLEOTIDE SEQUENCE [LARGE SCALE GENOMIC DNA]</scope>
    <source>
        <strain evidence="1 2">JCM 19897</strain>
    </source>
</reference>